<proteinExistence type="predicted"/>
<dbReference type="AlphaFoldDB" id="A0ABD0P2T8"/>
<dbReference type="InterPro" id="IPR028082">
    <property type="entry name" value="Peripla_BP_I"/>
</dbReference>
<name>A0ABD0P2T8_CIRMR</name>
<evidence type="ECO:0000313" key="2">
    <source>
        <dbReference type="Proteomes" id="UP001529510"/>
    </source>
</evidence>
<feature type="non-terminal residue" evidence="1">
    <location>
        <position position="1"/>
    </location>
</feature>
<sequence length="61" mass="6990">DRVWFDRTGGVVALYEVVNWQQDSDGSFQFKSVGYYDASLPTYQNLDLNIENIIWAGGQLE</sequence>
<evidence type="ECO:0000313" key="1">
    <source>
        <dbReference type="EMBL" id="KAL0168424.1"/>
    </source>
</evidence>
<dbReference type="Proteomes" id="UP001529510">
    <property type="component" value="Unassembled WGS sequence"/>
</dbReference>
<protein>
    <recommendedName>
        <fullName evidence="3">MHC class II antigen beta chain</fullName>
    </recommendedName>
</protein>
<keyword evidence="2" id="KW-1185">Reference proteome</keyword>
<accession>A0ABD0P2T8</accession>
<reference evidence="1 2" key="1">
    <citation type="submission" date="2024-05" db="EMBL/GenBank/DDBJ databases">
        <title>Genome sequencing and assembly of Indian major carp, Cirrhinus mrigala (Hamilton, 1822).</title>
        <authorList>
            <person name="Mohindra V."/>
            <person name="Chowdhury L.M."/>
            <person name="Lal K."/>
            <person name="Jena J.K."/>
        </authorList>
    </citation>
    <scope>NUCLEOTIDE SEQUENCE [LARGE SCALE GENOMIC DNA]</scope>
    <source>
        <strain evidence="1">CM1030</strain>
        <tissue evidence="1">Blood</tissue>
    </source>
</reference>
<dbReference type="SUPFAM" id="SSF53822">
    <property type="entry name" value="Periplasmic binding protein-like I"/>
    <property type="match status" value="1"/>
</dbReference>
<dbReference type="Gene3D" id="3.40.50.2300">
    <property type="match status" value="1"/>
</dbReference>
<evidence type="ECO:0008006" key="3">
    <source>
        <dbReference type="Google" id="ProtNLM"/>
    </source>
</evidence>
<feature type="non-terminal residue" evidence="1">
    <location>
        <position position="61"/>
    </location>
</feature>
<gene>
    <name evidence="1" type="ORF">M9458_036646</name>
</gene>
<organism evidence="1 2">
    <name type="scientific">Cirrhinus mrigala</name>
    <name type="common">Mrigala</name>
    <dbReference type="NCBI Taxonomy" id="683832"/>
    <lineage>
        <taxon>Eukaryota</taxon>
        <taxon>Metazoa</taxon>
        <taxon>Chordata</taxon>
        <taxon>Craniata</taxon>
        <taxon>Vertebrata</taxon>
        <taxon>Euteleostomi</taxon>
        <taxon>Actinopterygii</taxon>
        <taxon>Neopterygii</taxon>
        <taxon>Teleostei</taxon>
        <taxon>Ostariophysi</taxon>
        <taxon>Cypriniformes</taxon>
        <taxon>Cyprinidae</taxon>
        <taxon>Labeoninae</taxon>
        <taxon>Labeonini</taxon>
        <taxon>Cirrhinus</taxon>
    </lineage>
</organism>
<comment type="caution">
    <text evidence="1">The sequence shown here is derived from an EMBL/GenBank/DDBJ whole genome shotgun (WGS) entry which is preliminary data.</text>
</comment>
<dbReference type="EMBL" id="JAMKFB020000018">
    <property type="protein sequence ID" value="KAL0168424.1"/>
    <property type="molecule type" value="Genomic_DNA"/>
</dbReference>